<reference evidence="8 9" key="1">
    <citation type="journal article" date="2018" name="Mol. Plant">
        <title>The genome of Artemisia annua provides insight into the evolution of Asteraceae family and artemisinin biosynthesis.</title>
        <authorList>
            <person name="Shen Q."/>
            <person name="Zhang L."/>
            <person name="Liao Z."/>
            <person name="Wang S."/>
            <person name="Yan T."/>
            <person name="Shi P."/>
            <person name="Liu M."/>
            <person name="Fu X."/>
            <person name="Pan Q."/>
            <person name="Wang Y."/>
            <person name="Lv Z."/>
            <person name="Lu X."/>
            <person name="Zhang F."/>
            <person name="Jiang W."/>
            <person name="Ma Y."/>
            <person name="Chen M."/>
            <person name="Hao X."/>
            <person name="Li L."/>
            <person name="Tang Y."/>
            <person name="Lv G."/>
            <person name="Zhou Y."/>
            <person name="Sun X."/>
            <person name="Brodelius P.E."/>
            <person name="Rose J.K.C."/>
            <person name="Tang K."/>
        </authorList>
    </citation>
    <scope>NUCLEOTIDE SEQUENCE [LARGE SCALE GENOMIC DNA]</scope>
    <source>
        <strain evidence="9">cv. Huhao1</strain>
        <tissue evidence="8">Leaf</tissue>
    </source>
</reference>
<comment type="subcellular location">
    <subcellularLocation>
        <location evidence="1">Nucleus</location>
    </subcellularLocation>
</comment>
<dbReference type="STRING" id="35608.A0A2U1LBK7"/>
<dbReference type="Gene3D" id="3.30.890.10">
    <property type="entry name" value="Methyl-cpg-binding Protein 2, Chain A"/>
    <property type="match status" value="1"/>
</dbReference>
<feature type="region of interest" description="Disordered" evidence="6">
    <location>
        <begin position="130"/>
        <end position="161"/>
    </location>
</feature>
<dbReference type="GO" id="GO:0005634">
    <property type="term" value="C:nucleus"/>
    <property type="evidence" value="ECO:0007669"/>
    <property type="project" value="UniProtKB-SubCell"/>
</dbReference>
<feature type="domain" description="MBD" evidence="7">
    <location>
        <begin position="76"/>
        <end position="150"/>
    </location>
</feature>
<evidence type="ECO:0000256" key="1">
    <source>
        <dbReference type="ARBA" id="ARBA00004123"/>
    </source>
</evidence>
<keyword evidence="3 8" id="KW-0238">DNA-binding</keyword>
<keyword evidence="2" id="KW-0805">Transcription regulation</keyword>
<gene>
    <name evidence="8" type="ORF">CTI12_AA509230</name>
</gene>
<evidence type="ECO:0000256" key="5">
    <source>
        <dbReference type="ARBA" id="ARBA00023242"/>
    </source>
</evidence>
<accession>A0A2U1LBK7</accession>
<dbReference type="OrthoDB" id="10072024at2759"/>
<proteinExistence type="predicted"/>
<name>A0A2U1LBK7_ARTAN</name>
<keyword evidence="9" id="KW-1185">Reference proteome</keyword>
<dbReference type="AlphaFoldDB" id="A0A2U1LBK7"/>
<keyword evidence="4" id="KW-0804">Transcription</keyword>
<feature type="compositionally biased region" description="Pro residues" evidence="6">
    <location>
        <begin position="1"/>
        <end position="10"/>
    </location>
</feature>
<dbReference type="GO" id="GO:0003677">
    <property type="term" value="F:DNA binding"/>
    <property type="evidence" value="ECO:0007669"/>
    <property type="project" value="UniProtKB-KW"/>
</dbReference>
<sequence>MSNSDSPPPANNETTPMKNPSEEDDDPMIITSPDPLLGSGSFIDPNPNTNGTTTTPPPVHANSSSNNDVVEDEATLAARRTRPSWLPENWDMILRKRTSGATQGTFDRYYIAPGGQRLRSKNEVVNFLATGSKKKKKASQSSDDVASEGSAPPSKKKTVAKKKVHSVFTFDFKNPPEKVTWCLNDPDEDEWTPVIGDWTVPLALKQEWANVFNHEAQS</sequence>
<dbReference type="PROSITE" id="PS50982">
    <property type="entry name" value="MBD"/>
    <property type="match status" value="1"/>
</dbReference>
<dbReference type="SUPFAM" id="SSF54171">
    <property type="entry name" value="DNA-binding domain"/>
    <property type="match status" value="1"/>
</dbReference>
<evidence type="ECO:0000256" key="2">
    <source>
        <dbReference type="ARBA" id="ARBA00023015"/>
    </source>
</evidence>
<evidence type="ECO:0000256" key="4">
    <source>
        <dbReference type="ARBA" id="ARBA00023163"/>
    </source>
</evidence>
<evidence type="ECO:0000256" key="3">
    <source>
        <dbReference type="ARBA" id="ARBA00023125"/>
    </source>
</evidence>
<evidence type="ECO:0000313" key="8">
    <source>
        <dbReference type="EMBL" id="PWA46380.1"/>
    </source>
</evidence>
<evidence type="ECO:0000259" key="7">
    <source>
        <dbReference type="PROSITE" id="PS50982"/>
    </source>
</evidence>
<feature type="region of interest" description="Disordered" evidence="6">
    <location>
        <begin position="1"/>
        <end position="85"/>
    </location>
</feature>
<dbReference type="InterPro" id="IPR016177">
    <property type="entry name" value="DNA-bd_dom_sf"/>
</dbReference>
<dbReference type="Pfam" id="PF01429">
    <property type="entry name" value="MBD"/>
    <property type="match status" value="1"/>
</dbReference>
<dbReference type="PANTHER" id="PTHR12396:SF46">
    <property type="entry name" value="METHYL-CPG-BINDING DOMAIN-CONTAINING PROTEIN 6"/>
    <property type="match status" value="1"/>
</dbReference>
<dbReference type="EMBL" id="PKPP01010312">
    <property type="protein sequence ID" value="PWA46380.1"/>
    <property type="molecule type" value="Genomic_DNA"/>
</dbReference>
<dbReference type="Proteomes" id="UP000245207">
    <property type="component" value="Unassembled WGS sequence"/>
</dbReference>
<evidence type="ECO:0000313" key="9">
    <source>
        <dbReference type="Proteomes" id="UP000245207"/>
    </source>
</evidence>
<dbReference type="CDD" id="cd00122">
    <property type="entry name" value="MBD"/>
    <property type="match status" value="1"/>
</dbReference>
<keyword evidence="5" id="KW-0539">Nucleus</keyword>
<organism evidence="8 9">
    <name type="scientific">Artemisia annua</name>
    <name type="common">Sweet wormwood</name>
    <dbReference type="NCBI Taxonomy" id="35608"/>
    <lineage>
        <taxon>Eukaryota</taxon>
        <taxon>Viridiplantae</taxon>
        <taxon>Streptophyta</taxon>
        <taxon>Embryophyta</taxon>
        <taxon>Tracheophyta</taxon>
        <taxon>Spermatophyta</taxon>
        <taxon>Magnoliopsida</taxon>
        <taxon>eudicotyledons</taxon>
        <taxon>Gunneridae</taxon>
        <taxon>Pentapetalae</taxon>
        <taxon>asterids</taxon>
        <taxon>campanulids</taxon>
        <taxon>Asterales</taxon>
        <taxon>Asteraceae</taxon>
        <taxon>Asteroideae</taxon>
        <taxon>Anthemideae</taxon>
        <taxon>Artemisiinae</taxon>
        <taxon>Artemisia</taxon>
    </lineage>
</organism>
<feature type="compositionally biased region" description="Low complexity" evidence="6">
    <location>
        <begin position="45"/>
        <end position="54"/>
    </location>
</feature>
<evidence type="ECO:0000256" key="6">
    <source>
        <dbReference type="SAM" id="MobiDB-lite"/>
    </source>
</evidence>
<dbReference type="PANTHER" id="PTHR12396">
    <property type="entry name" value="METHYL-CPG BINDING PROTEIN, MBD"/>
    <property type="match status" value="1"/>
</dbReference>
<protein>
    <submittedName>
        <fullName evidence="8">DNA-binding domain-containing protein</fullName>
    </submittedName>
</protein>
<dbReference type="InterPro" id="IPR001739">
    <property type="entry name" value="Methyl_CpG_DNA-bd"/>
</dbReference>
<comment type="caution">
    <text evidence="8">The sequence shown here is derived from an EMBL/GenBank/DDBJ whole genome shotgun (WGS) entry which is preliminary data.</text>
</comment>